<feature type="domain" description="Reverse transcriptase zinc-binding" evidence="3">
    <location>
        <begin position="135"/>
        <end position="204"/>
    </location>
</feature>
<feature type="compositionally biased region" description="Polar residues" evidence="1">
    <location>
        <begin position="283"/>
        <end position="299"/>
    </location>
</feature>
<sequence length="445" mass="49994">MEEHLLWKGPLKVKPGKMIGSGVSTPVWGTPWISLDHPIAPMGPPTKENQYWRVENLFLPDSKEWNLPLIRQTLPYYEECITQLRPNKQGGPDSWAWLPTPDGVYTAKSGYHEALRSKTTRMDKTPSSETVEPVETFLWKKEIWNIKCSPKTKLLLWKAAQKAIPVGSNLQLRQLDSDPRCPHCGILETEAHLFFQCPYATAVWNLAPHKEKFNLEEITNFKSGLSQTTKLTCLPPTGLMIGPLAPWIIWTLWTTRNKLIFDKVKAPAKDTLDLEIIQANEWQDAQQAQDSSPPTQTRASTLGTRSTITTTSHIVCSSDAAWRDNGNTGCAWIFKDYADQQLTQGASTAQNIRSPLMAEALATFKALEVAIESGFNQVHFASDSQLLVKALNQKSSPKELHGILYDSQSLISQFHLCTFNFIPRNCNRQADALAKNALRTLCIEP</sequence>
<dbReference type="CDD" id="cd06222">
    <property type="entry name" value="RNase_H_like"/>
    <property type="match status" value="1"/>
</dbReference>
<dbReference type="InterPro" id="IPR012337">
    <property type="entry name" value="RNaseH-like_sf"/>
</dbReference>
<dbReference type="PANTHER" id="PTHR47074:SF11">
    <property type="entry name" value="REVERSE TRANSCRIPTASE-LIKE PROTEIN"/>
    <property type="match status" value="1"/>
</dbReference>
<dbReference type="Pfam" id="PF13966">
    <property type="entry name" value="zf-RVT"/>
    <property type="match status" value="1"/>
</dbReference>
<name>A0ABM0U6T0_CAMSA</name>
<accession>A0ABM0U6T0</accession>
<evidence type="ECO:0000313" key="5">
    <source>
        <dbReference type="RefSeq" id="XP_010436807.1"/>
    </source>
</evidence>
<evidence type="ECO:0000259" key="2">
    <source>
        <dbReference type="Pfam" id="PF13456"/>
    </source>
</evidence>
<gene>
    <name evidence="5" type="primary">LOC104720624</name>
</gene>
<reference evidence="5" key="2">
    <citation type="submission" date="2025-08" db="UniProtKB">
        <authorList>
            <consortium name="RefSeq"/>
        </authorList>
    </citation>
    <scope>IDENTIFICATION</scope>
    <source>
        <tissue evidence="5">Leaf</tissue>
    </source>
</reference>
<proteinExistence type="predicted"/>
<evidence type="ECO:0000259" key="3">
    <source>
        <dbReference type="Pfam" id="PF13966"/>
    </source>
</evidence>
<dbReference type="InterPro" id="IPR002156">
    <property type="entry name" value="RNaseH_domain"/>
</dbReference>
<dbReference type="GeneID" id="104720624"/>
<keyword evidence="4" id="KW-1185">Reference proteome</keyword>
<dbReference type="InterPro" id="IPR052929">
    <property type="entry name" value="RNase_H-like_EbsB-rel"/>
</dbReference>
<evidence type="ECO:0000256" key="1">
    <source>
        <dbReference type="SAM" id="MobiDB-lite"/>
    </source>
</evidence>
<dbReference type="PANTHER" id="PTHR47074">
    <property type="entry name" value="BNAC02G40300D PROTEIN"/>
    <property type="match status" value="1"/>
</dbReference>
<dbReference type="InterPro" id="IPR044730">
    <property type="entry name" value="RNase_H-like_dom_plant"/>
</dbReference>
<feature type="domain" description="RNase H type-1" evidence="2">
    <location>
        <begin position="319"/>
        <end position="437"/>
    </location>
</feature>
<dbReference type="Pfam" id="PF13456">
    <property type="entry name" value="RVT_3"/>
    <property type="match status" value="1"/>
</dbReference>
<reference evidence="4" key="1">
    <citation type="journal article" date="2014" name="Nat. Commun.">
        <title>The emerging biofuel crop Camelina sativa retains a highly undifferentiated hexaploid genome structure.</title>
        <authorList>
            <person name="Kagale S."/>
            <person name="Koh C."/>
            <person name="Nixon J."/>
            <person name="Bollina V."/>
            <person name="Clarke W.E."/>
            <person name="Tuteja R."/>
            <person name="Spillane C."/>
            <person name="Robinson S.J."/>
            <person name="Links M.G."/>
            <person name="Clarke C."/>
            <person name="Higgins E.E."/>
            <person name="Huebert T."/>
            <person name="Sharpe A.G."/>
            <person name="Parkin I.A."/>
        </authorList>
    </citation>
    <scope>NUCLEOTIDE SEQUENCE [LARGE SCALE GENOMIC DNA]</scope>
    <source>
        <strain evidence="4">cv. DH55</strain>
    </source>
</reference>
<organism evidence="4 5">
    <name type="scientific">Camelina sativa</name>
    <name type="common">False flax</name>
    <name type="synonym">Myagrum sativum</name>
    <dbReference type="NCBI Taxonomy" id="90675"/>
    <lineage>
        <taxon>Eukaryota</taxon>
        <taxon>Viridiplantae</taxon>
        <taxon>Streptophyta</taxon>
        <taxon>Embryophyta</taxon>
        <taxon>Tracheophyta</taxon>
        <taxon>Spermatophyta</taxon>
        <taxon>Magnoliopsida</taxon>
        <taxon>eudicotyledons</taxon>
        <taxon>Gunneridae</taxon>
        <taxon>Pentapetalae</taxon>
        <taxon>rosids</taxon>
        <taxon>malvids</taxon>
        <taxon>Brassicales</taxon>
        <taxon>Brassicaceae</taxon>
        <taxon>Camelineae</taxon>
        <taxon>Camelina</taxon>
    </lineage>
</organism>
<dbReference type="RefSeq" id="XP_010436807.1">
    <property type="nucleotide sequence ID" value="XM_010438505.1"/>
</dbReference>
<protein>
    <submittedName>
        <fullName evidence="5">Uncharacterized protein LOC104720624</fullName>
    </submittedName>
</protein>
<dbReference type="Gene3D" id="3.30.420.10">
    <property type="entry name" value="Ribonuclease H-like superfamily/Ribonuclease H"/>
    <property type="match status" value="1"/>
</dbReference>
<dbReference type="Proteomes" id="UP000694864">
    <property type="component" value="Chromosome 10"/>
</dbReference>
<dbReference type="InterPro" id="IPR036397">
    <property type="entry name" value="RNaseH_sf"/>
</dbReference>
<feature type="region of interest" description="Disordered" evidence="1">
    <location>
        <begin position="283"/>
        <end position="302"/>
    </location>
</feature>
<dbReference type="SUPFAM" id="SSF53098">
    <property type="entry name" value="Ribonuclease H-like"/>
    <property type="match status" value="1"/>
</dbReference>
<evidence type="ECO:0000313" key="4">
    <source>
        <dbReference type="Proteomes" id="UP000694864"/>
    </source>
</evidence>
<dbReference type="InterPro" id="IPR026960">
    <property type="entry name" value="RVT-Znf"/>
</dbReference>